<feature type="region of interest" description="Disordered" evidence="12">
    <location>
        <begin position="583"/>
        <end position="614"/>
    </location>
</feature>
<accession>A0A8H4IN09</accession>
<feature type="domain" description="C2H2-type" evidence="13">
    <location>
        <begin position="552"/>
        <end position="570"/>
    </location>
</feature>
<comment type="subcellular location">
    <subcellularLocation>
        <location evidence="1">Nucleus</location>
    </subcellularLocation>
</comment>
<feature type="compositionally biased region" description="Low complexity" evidence="12">
    <location>
        <begin position="350"/>
        <end position="365"/>
    </location>
</feature>
<feature type="region of interest" description="Disordered" evidence="12">
    <location>
        <begin position="162"/>
        <end position="188"/>
    </location>
</feature>
<feature type="compositionally biased region" description="Polar residues" evidence="12">
    <location>
        <begin position="237"/>
        <end position="272"/>
    </location>
</feature>
<proteinExistence type="inferred from homology"/>
<feature type="domain" description="C2H2-type" evidence="13">
    <location>
        <begin position="524"/>
        <end position="551"/>
    </location>
</feature>
<dbReference type="GO" id="GO:0008270">
    <property type="term" value="F:zinc ion binding"/>
    <property type="evidence" value="ECO:0007669"/>
    <property type="project" value="UniProtKB-KW"/>
</dbReference>
<organism evidence="14 15">
    <name type="scientific">Botryosphaeria dothidea</name>
    <dbReference type="NCBI Taxonomy" id="55169"/>
    <lineage>
        <taxon>Eukaryota</taxon>
        <taxon>Fungi</taxon>
        <taxon>Dikarya</taxon>
        <taxon>Ascomycota</taxon>
        <taxon>Pezizomycotina</taxon>
        <taxon>Dothideomycetes</taxon>
        <taxon>Dothideomycetes incertae sedis</taxon>
        <taxon>Botryosphaeriales</taxon>
        <taxon>Botryosphaeriaceae</taxon>
        <taxon>Botryosphaeria</taxon>
    </lineage>
</organism>
<evidence type="ECO:0000256" key="9">
    <source>
        <dbReference type="ARBA" id="ARBA00023163"/>
    </source>
</evidence>
<feature type="region of interest" description="Disordered" evidence="12">
    <location>
        <begin position="204"/>
        <end position="459"/>
    </location>
</feature>
<dbReference type="FunFam" id="3.30.160.60:FF:001156">
    <property type="entry name" value="Zinc finger protein 407"/>
    <property type="match status" value="1"/>
</dbReference>
<evidence type="ECO:0000259" key="13">
    <source>
        <dbReference type="PROSITE" id="PS50157"/>
    </source>
</evidence>
<feature type="compositionally biased region" description="Polar residues" evidence="12">
    <location>
        <begin position="337"/>
        <end position="349"/>
    </location>
</feature>
<keyword evidence="10" id="KW-0539">Nucleus</keyword>
<evidence type="ECO:0000256" key="5">
    <source>
        <dbReference type="ARBA" id="ARBA00022771"/>
    </source>
</evidence>
<dbReference type="PROSITE" id="PS00028">
    <property type="entry name" value="ZINC_FINGER_C2H2_1"/>
    <property type="match status" value="1"/>
</dbReference>
<dbReference type="GO" id="GO:0010468">
    <property type="term" value="P:regulation of gene expression"/>
    <property type="evidence" value="ECO:0007669"/>
    <property type="project" value="TreeGrafter"/>
</dbReference>
<feature type="compositionally biased region" description="Low complexity" evidence="12">
    <location>
        <begin position="24"/>
        <end position="38"/>
    </location>
</feature>
<evidence type="ECO:0000256" key="8">
    <source>
        <dbReference type="ARBA" id="ARBA00023125"/>
    </source>
</evidence>
<dbReference type="PANTHER" id="PTHR16515:SF58">
    <property type="entry name" value="ZINC FINGER PROTEIN 22"/>
    <property type="match status" value="1"/>
</dbReference>
<feature type="compositionally biased region" description="Polar residues" evidence="12">
    <location>
        <begin position="366"/>
        <end position="383"/>
    </location>
</feature>
<feature type="compositionally biased region" description="Basic and acidic residues" evidence="12">
    <location>
        <begin position="604"/>
        <end position="614"/>
    </location>
</feature>
<evidence type="ECO:0000256" key="10">
    <source>
        <dbReference type="ARBA" id="ARBA00023242"/>
    </source>
</evidence>
<evidence type="ECO:0000313" key="15">
    <source>
        <dbReference type="Proteomes" id="UP000572817"/>
    </source>
</evidence>
<feature type="compositionally biased region" description="Polar residues" evidence="12">
    <location>
        <begin position="300"/>
        <end position="317"/>
    </location>
</feature>
<evidence type="ECO:0000256" key="7">
    <source>
        <dbReference type="ARBA" id="ARBA00023015"/>
    </source>
</evidence>
<dbReference type="PANTHER" id="PTHR16515">
    <property type="entry name" value="PR DOMAIN ZINC FINGER PROTEIN"/>
    <property type="match status" value="1"/>
</dbReference>
<feature type="compositionally biased region" description="Polar residues" evidence="12">
    <location>
        <begin position="393"/>
        <end position="415"/>
    </location>
</feature>
<dbReference type="InterPro" id="IPR050331">
    <property type="entry name" value="Zinc_finger"/>
</dbReference>
<dbReference type="PROSITE" id="PS50157">
    <property type="entry name" value="ZINC_FINGER_C2H2_2"/>
    <property type="match status" value="2"/>
</dbReference>
<dbReference type="AlphaFoldDB" id="A0A8H4IN09"/>
<keyword evidence="4" id="KW-0677">Repeat</keyword>
<evidence type="ECO:0000256" key="1">
    <source>
        <dbReference type="ARBA" id="ARBA00004123"/>
    </source>
</evidence>
<dbReference type="EMBL" id="WWBZ02000051">
    <property type="protein sequence ID" value="KAF4304520.1"/>
    <property type="molecule type" value="Genomic_DNA"/>
</dbReference>
<keyword evidence="7" id="KW-0805">Transcription regulation</keyword>
<evidence type="ECO:0000256" key="11">
    <source>
        <dbReference type="PROSITE-ProRule" id="PRU00042"/>
    </source>
</evidence>
<keyword evidence="3" id="KW-0479">Metal-binding</keyword>
<feature type="compositionally biased region" description="Polar residues" evidence="12">
    <location>
        <begin position="434"/>
        <end position="447"/>
    </location>
</feature>
<dbReference type="GO" id="GO:0005634">
    <property type="term" value="C:nucleus"/>
    <property type="evidence" value="ECO:0007669"/>
    <property type="project" value="UniProtKB-SubCell"/>
</dbReference>
<dbReference type="InterPro" id="IPR013087">
    <property type="entry name" value="Znf_C2H2_type"/>
</dbReference>
<dbReference type="Proteomes" id="UP000572817">
    <property type="component" value="Unassembled WGS sequence"/>
</dbReference>
<keyword evidence="9" id="KW-0804">Transcription</keyword>
<name>A0A8H4IN09_9PEZI</name>
<reference evidence="14" key="1">
    <citation type="submission" date="2020-04" db="EMBL/GenBank/DDBJ databases">
        <title>Genome Assembly and Annotation of Botryosphaeria dothidea sdau 11-99, a Latent Pathogen of Apple Fruit Ring Rot in China.</title>
        <authorList>
            <person name="Yu C."/>
            <person name="Diao Y."/>
            <person name="Lu Q."/>
            <person name="Zhao J."/>
            <person name="Cui S."/>
            <person name="Peng C."/>
            <person name="He B."/>
            <person name="Liu H."/>
        </authorList>
    </citation>
    <scope>NUCLEOTIDE SEQUENCE [LARGE SCALE GENOMIC DNA]</scope>
    <source>
        <strain evidence="14">Sdau11-99</strain>
    </source>
</reference>
<sequence length="614" mass="64132">MPAPRASRAHNRDGGPRGLGAGIPHAAQSSSSAPAARHSTAPHRFALEVAAVSPAGSTPTWAGLDACRCSLQLRLVLELVLAWSGGRAGAVLLGSPAFSAALAFLRWAQATAVIRPRNAPSGDPNGEDVFIASMAKDRAGAYSASVCELASLSWPGAGVRTPPPTSTLYSLPSPPLTSNDRPAGQGPEKSFNVAAAVALPTHMHPGPDSMGAPTSFTARRPNASSLPNFELPPPPLSSLQKFPTFSSTNNSQSPATGNIGNLLTPPSNLSDGMSSNAQSSQNMSSYNPHGYVWSPPPQGSTPYGFQPQAPSTSQSYATPRGLPPPPYEMNHLPPFPSSGSMSAPSTLPTMSGAQNAMSNMMNSQNPVSSSAPHQSPIHSQEPFSSRLPPTPTYHYNSQPSTTPQQPNFPYSTGPSPTQPSPLSAGGAMHRMSPAHSSAQVPSMQSGPAHSPLPYQRHSYQSYPLPGPVLSNVNNPNGQLALVGGMPHGGMMPGFPNSGHAASMGHIYGQAHPGAHQAPPNDRPFKCDQCPQSFNRNHDLKRHKRIHLAVKPFPCGHCDKSFSRKDALKRHILVKGCGKAAAAAEAEKHDGSVSPTDKGSMVSEASEHKPVLSGH</sequence>
<evidence type="ECO:0000256" key="4">
    <source>
        <dbReference type="ARBA" id="ARBA00022737"/>
    </source>
</evidence>
<gene>
    <name evidence="14" type="ORF">GTA08_BOTSDO07532</name>
</gene>
<feature type="compositionally biased region" description="Low complexity" evidence="12">
    <location>
        <begin position="273"/>
        <end position="285"/>
    </location>
</feature>
<evidence type="ECO:0000256" key="6">
    <source>
        <dbReference type="ARBA" id="ARBA00022833"/>
    </source>
</evidence>
<protein>
    <submittedName>
        <fullName evidence="14">Zinc finger C2H2-type protein</fullName>
    </submittedName>
</protein>
<evidence type="ECO:0000313" key="14">
    <source>
        <dbReference type="EMBL" id="KAF4304520.1"/>
    </source>
</evidence>
<dbReference type="GO" id="GO:0003677">
    <property type="term" value="F:DNA binding"/>
    <property type="evidence" value="ECO:0007669"/>
    <property type="project" value="UniProtKB-KW"/>
</dbReference>
<evidence type="ECO:0000256" key="2">
    <source>
        <dbReference type="ARBA" id="ARBA00006991"/>
    </source>
</evidence>
<evidence type="ECO:0000256" key="12">
    <source>
        <dbReference type="SAM" id="MobiDB-lite"/>
    </source>
</evidence>
<dbReference type="FunFam" id="3.30.160.60:FF:000630">
    <property type="entry name" value="Zinc finger protein 180"/>
    <property type="match status" value="1"/>
</dbReference>
<keyword evidence="8" id="KW-0238">DNA-binding</keyword>
<dbReference type="OrthoDB" id="8922241at2759"/>
<keyword evidence="6" id="KW-0862">Zinc</keyword>
<comment type="similarity">
    <text evidence="2">Belongs to the krueppel C2H2-type zinc-finger protein family.</text>
</comment>
<dbReference type="InterPro" id="IPR036236">
    <property type="entry name" value="Znf_C2H2_sf"/>
</dbReference>
<dbReference type="SMART" id="SM00355">
    <property type="entry name" value="ZnF_C2H2"/>
    <property type="match status" value="2"/>
</dbReference>
<dbReference type="Pfam" id="PF00096">
    <property type="entry name" value="zf-C2H2"/>
    <property type="match status" value="2"/>
</dbReference>
<feature type="region of interest" description="Disordered" evidence="12">
    <location>
        <begin position="1"/>
        <end position="38"/>
    </location>
</feature>
<feature type="compositionally biased region" description="Polar residues" evidence="12">
    <location>
        <begin position="212"/>
        <end position="227"/>
    </location>
</feature>
<dbReference type="Gene3D" id="3.30.160.60">
    <property type="entry name" value="Classic Zinc Finger"/>
    <property type="match status" value="2"/>
</dbReference>
<comment type="caution">
    <text evidence="14">The sequence shown here is derived from an EMBL/GenBank/DDBJ whole genome shotgun (WGS) entry which is preliminary data.</text>
</comment>
<keyword evidence="5 11" id="KW-0863">Zinc-finger</keyword>
<evidence type="ECO:0000256" key="3">
    <source>
        <dbReference type="ARBA" id="ARBA00022723"/>
    </source>
</evidence>
<keyword evidence="15" id="KW-1185">Reference proteome</keyword>
<dbReference type="SUPFAM" id="SSF57667">
    <property type="entry name" value="beta-beta-alpha zinc fingers"/>
    <property type="match status" value="1"/>
</dbReference>